<dbReference type="KEGG" id="dmm:dnm_094060"/>
<dbReference type="Proteomes" id="UP000663722">
    <property type="component" value="Chromosome"/>
</dbReference>
<accession>A0A975BWY7</accession>
<dbReference type="InterPro" id="IPR029060">
    <property type="entry name" value="PIN-like_dom_sf"/>
</dbReference>
<protein>
    <submittedName>
        <fullName evidence="1">PIN domain-containing protein</fullName>
    </submittedName>
</protein>
<proteinExistence type="predicted"/>
<dbReference type="AlphaFoldDB" id="A0A975BWY7"/>
<organism evidence="1 2">
    <name type="scientific">Desulfonema magnum</name>
    <dbReference type="NCBI Taxonomy" id="45655"/>
    <lineage>
        <taxon>Bacteria</taxon>
        <taxon>Pseudomonadati</taxon>
        <taxon>Thermodesulfobacteriota</taxon>
        <taxon>Desulfobacteria</taxon>
        <taxon>Desulfobacterales</taxon>
        <taxon>Desulfococcaceae</taxon>
        <taxon>Desulfonema</taxon>
    </lineage>
</organism>
<dbReference type="Gene3D" id="3.40.50.1010">
    <property type="entry name" value="5'-nuclease"/>
    <property type="match status" value="1"/>
</dbReference>
<evidence type="ECO:0000313" key="1">
    <source>
        <dbReference type="EMBL" id="QTA93304.1"/>
    </source>
</evidence>
<name>A0A975BWY7_9BACT</name>
<reference evidence="1" key="1">
    <citation type="journal article" date="2021" name="Microb. Physiol.">
        <title>Proteogenomic Insights into the Physiology of Marine, Sulfate-Reducing, Filamentous Desulfonema limicola and Desulfonema magnum.</title>
        <authorList>
            <person name="Schnaars V."/>
            <person name="Wohlbrand L."/>
            <person name="Scheve S."/>
            <person name="Hinrichs C."/>
            <person name="Reinhardt R."/>
            <person name="Rabus R."/>
        </authorList>
    </citation>
    <scope>NUCLEOTIDE SEQUENCE</scope>
    <source>
        <strain evidence="1">4be13</strain>
    </source>
</reference>
<dbReference type="EMBL" id="CP061800">
    <property type="protein sequence ID" value="QTA93304.1"/>
    <property type="molecule type" value="Genomic_DNA"/>
</dbReference>
<sequence>MILTDTGPLIALLDADDTYHELCVAALKRLPPGKLLTTWPCFTEAMYLLGAAGGYRYQEALWKLRSDGYLIFHELTPPETDRMAELMGKYRDIPMDLADASLVVTAESRKLYRIFTTDGDFYIYRMKDGRAFEVIPMIRR</sequence>
<dbReference type="SUPFAM" id="SSF88723">
    <property type="entry name" value="PIN domain-like"/>
    <property type="match status" value="1"/>
</dbReference>
<evidence type="ECO:0000313" key="2">
    <source>
        <dbReference type="Proteomes" id="UP000663722"/>
    </source>
</evidence>
<dbReference type="RefSeq" id="WP_207680314.1">
    <property type="nucleotide sequence ID" value="NZ_CP061800.1"/>
</dbReference>
<gene>
    <name evidence="1" type="ORF">dnm_094060</name>
</gene>
<keyword evidence="2" id="KW-1185">Reference proteome</keyword>